<protein>
    <submittedName>
        <fullName evidence="3">Uncharacterized protein</fullName>
    </submittedName>
</protein>
<feature type="signal peptide" evidence="2">
    <location>
        <begin position="1"/>
        <end position="23"/>
    </location>
</feature>
<reference evidence="3" key="1">
    <citation type="submission" date="2023-08" db="EMBL/GenBank/DDBJ databases">
        <title>Reference Genome Resource for the Citrus Pathogen Phytophthora citrophthora.</title>
        <authorList>
            <person name="Moller H."/>
            <person name="Coetzee B."/>
            <person name="Rose L.J."/>
            <person name="Van Niekerk J.M."/>
        </authorList>
    </citation>
    <scope>NUCLEOTIDE SEQUENCE</scope>
    <source>
        <strain evidence="3">STE-U-9442</strain>
    </source>
</reference>
<accession>A0AAD9GLN9</accession>
<dbReference type="Proteomes" id="UP001259832">
    <property type="component" value="Unassembled WGS sequence"/>
</dbReference>
<proteinExistence type="predicted"/>
<evidence type="ECO:0000256" key="1">
    <source>
        <dbReference type="SAM" id="MobiDB-lite"/>
    </source>
</evidence>
<gene>
    <name evidence="3" type="ORF">P3T76_008165</name>
</gene>
<evidence type="ECO:0000313" key="3">
    <source>
        <dbReference type="EMBL" id="KAK1940714.1"/>
    </source>
</evidence>
<feature type="region of interest" description="Disordered" evidence="1">
    <location>
        <begin position="176"/>
        <end position="199"/>
    </location>
</feature>
<dbReference type="AlphaFoldDB" id="A0AAD9GLN9"/>
<evidence type="ECO:0000313" key="4">
    <source>
        <dbReference type="Proteomes" id="UP001259832"/>
    </source>
</evidence>
<comment type="caution">
    <text evidence="3">The sequence shown here is derived from an EMBL/GenBank/DDBJ whole genome shotgun (WGS) entry which is preliminary data.</text>
</comment>
<organism evidence="3 4">
    <name type="scientific">Phytophthora citrophthora</name>
    <dbReference type="NCBI Taxonomy" id="4793"/>
    <lineage>
        <taxon>Eukaryota</taxon>
        <taxon>Sar</taxon>
        <taxon>Stramenopiles</taxon>
        <taxon>Oomycota</taxon>
        <taxon>Peronosporomycetes</taxon>
        <taxon>Peronosporales</taxon>
        <taxon>Peronosporaceae</taxon>
        <taxon>Phytophthora</taxon>
    </lineage>
</organism>
<feature type="chain" id="PRO_5042197670" evidence="2">
    <location>
        <begin position="24"/>
        <end position="249"/>
    </location>
</feature>
<keyword evidence="2" id="KW-0732">Signal</keyword>
<name>A0AAD9GLN9_9STRA</name>
<dbReference type="EMBL" id="JASMQC010000014">
    <property type="protein sequence ID" value="KAK1940714.1"/>
    <property type="molecule type" value="Genomic_DNA"/>
</dbReference>
<keyword evidence="4" id="KW-1185">Reference proteome</keyword>
<sequence>MYWRKPAIALALIGNLAVELASADVPIVVQHDATYSLPESRGFPCSGNGDVPVGETCPKAGDIATSNCHAYLLSYNGAVCVAPVDAQCVVVHGDVCGCAFLKNGHLSAVEAETVGVSDGESSDWGHDNVKLLGVNYDVATETTTQTGKVMTGSGLADTTDLTMDAGDIHAKISTGDYGPTSKGSAKPTGDDGSTTFTTKGGVNHEYGDTVGTISTTDAFYVTLTDEYTGKAWTISKNHGGWQECQLLDR</sequence>
<evidence type="ECO:0000256" key="2">
    <source>
        <dbReference type="SAM" id="SignalP"/>
    </source>
</evidence>